<keyword evidence="1" id="KW-0732">Signal</keyword>
<accession>A0ABR3WCW6</accession>
<keyword evidence="3" id="KW-1185">Reference proteome</keyword>
<evidence type="ECO:0000313" key="3">
    <source>
        <dbReference type="Proteomes" id="UP001583177"/>
    </source>
</evidence>
<organism evidence="2 3">
    <name type="scientific">Diaporthe australafricana</name>
    <dbReference type="NCBI Taxonomy" id="127596"/>
    <lineage>
        <taxon>Eukaryota</taxon>
        <taxon>Fungi</taxon>
        <taxon>Dikarya</taxon>
        <taxon>Ascomycota</taxon>
        <taxon>Pezizomycotina</taxon>
        <taxon>Sordariomycetes</taxon>
        <taxon>Sordariomycetidae</taxon>
        <taxon>Diaporthales</taxon>
        <taxon>Diaporthaceae</taxon>
        <taxon>Diaporthe</taxon>
    </lineage>
</organism>
<feature type="chain" id="PRO_5045759352" description="Ecp2 effector protein domain-containing protein" evidence="1">
    <location>
        <begin position="25"/>
        <end position="159"/>
    </location>
</feature>
<protein>
    <recommendedName>
        <fullName evidence="4">Ecp2 effector protein domain-containing protein</fullName>
    </recommendedName>
</protein>
<dbReference type="EMBL" id="JAWRVE010000105">
    <property type="protein sequence ID" value="KAL1858315.1"/>
    <property type="molecule type" value="Genomic_DNA"/>
</dbReference>
<comment type="caution">
    <text evidence="2">The sequence shown here is derived from an EMBL/GenBank/DDBJ whole genome shotgun (WGS) entry which is preliminary data.</text>
</comment>
<feature type="signal peptide" evidence="1">
    <location>
        <begin position="1"/>
        <end position="24"/>
    </location>
</feature>
<gene>
    <name evidence="2" type="ORF">Daus18300_009933</name>
</gene>
<evidence type="ECO:0008006" key="4">
    <source>
        <dbReference type="Google" id="ProtNLM"/>
    </source>
</evidence>
<name>A0ABR3WCW6_9PEZI</name>
<evidence type="ECO:0000313" key="2">
    <source>
        <dbReference type="EMBL" id="KAL1858315.1"/>
    </source>
</evidence>
<dbReference type="Proteomes" id="UP001583177">
    <property type="component" value="Unassembled WGS sequence"/>
</dbReference>
<reference evidence="2 3" key="1">
    <citation type="journal article" date="2024" name="IMA Fungus">
        <title>IMA Genome - F19 : A genome assembly and annotation guide to empower mycologists, including annotated draft genome sequences of Ceratocystis pirilliformis, Diaporthe australafricana, Fusarium ophioides, Paecilomyces lecythidis, and Sporothrix stenoceras.</title>
        <authorList>
            <person name="Aylward J."/>
            <person name="Wilson A.M."/>
            <person name="Visagie C.M."/>
            <person name="Spraker J."/>
            <person name="Barnes I."/>
            <person name="Buitendag C."/>
            <person name="Ceriani C."/>
            <person name="Del Mar Angel L."/>
            <person name="du Plessis D."/>
            <person name="Fuchs T."/>
            <person name="Gasser K."/>
            <person name="Kramer D."/>
            <person name="Li W."/>
            <person name="Munsamy K."/>
            <person name="Piso A."/>
            <person name="Price J.L."/>
            <person name="Sonnekus B."/>
            <person name="Thomas C."/>
            <person name="van der Nest A."/>
            <person name="van Dijk A."/>
            <person name="van Heerden A."/>
            <person name="van Vuuren N."/>
            <person name="Yilmaz N."/>
            <person name="Duong T.A."/>
            <person name="van der Merwe N.A."/>
            <person name="Wingfield M.J."/>
            <person name="Wingfield B.D."/>
        </authorList>
    </citation>
    <scope>NUCLEOTIDE SEQUENCE [LARGE SCALE GENOMIC DNA]</scope>
    <source>
        <strain evidence="2 3">CMW 18300</strain>
    </source>
</reference>
<proteinExistence type="predicted"/>
<evidence type="ECO:0000256" key="1">
    <source>
        <dbReference type="SAM" id="SignalP"/>
    </source>
</evidence>
<sequence>MQLNLKLVIAIISTWLLCLSTALAQDGGQCYDPVQYPTKFSDLGTMSQIARALNETCDPPVGDSMYKCNAAKALNVPMPNNDSLSFVFHFASLHYVNQSIPNTGPCGDVYLSRASCVYLGLAAINLCENGGEVTINETEAAGGGDQEPVTAWLQVIPFG</sequence>